<organism evidence="1 2">
    <name type="scientific">Microbacterium invictum</name>
    <dbReference type="NCBI Taxonomy" id="515415"/>
    <lineage>
        <taxon>Bacteria</taxon>
        <taxon>Bacillati</taxon>
        <taxon>Actinomycetota</taxon>
        <taxon>Actinomycetes</taxon>
        <taxon>Micrococcales</taxon>
        <taxon>Microbacteriaceae</taxon>
        <taxon>Microbacterium</taxon>
    </lineage>
</organism>
<dbReference type="RefSeq" id="WP_322409929.1">
    <property type="nucleotide sequence ID" value="NZ_CP139779.1"/>
</dbReference>
<evidence type="ECO:0000313" key="2">
    <source>
        <dbReference type="Proteomes" id="UP001324533"/>
    </source>
</evidence>
<reference evidence="1 2" key="1">
    <citation type="submission" date="2023-06" db="EMBL/GenBank/DDBJ databases">
        <title>Rock-solubilizing bacteria, Microbacterium invictum, promotes re-establishment of vegetation in rocky wasteland by accelerating rock bio-weathering and reshaping soil bacterial community.</title>
        <authorList>
            <person name="Liu C."/>
        </authorList>
    </citation>
    <scope>NUCLEOTIDE SEQUENCE [LARGE SCALE GENOMIC DNA]</scope>
    <source>
        <strain evidence="1 2">X-18</strain>
    </source>
</reference>
<dbReference type="Proteomes" id="UP001324533">
    <property type="component" value="Chromosome"/>
</dbReference>
<evidence type="ECO:0000313" key="1">
    <source>
        <dbReference type="EMBL" id="WQB69804.1"/>
    </source>
</evidence>
<accession>A0ABZ0V990</accession>
<dbReference type="EMBL" id="CP139779">
    <property type="protein sequence ID" value="WQB69804.1"/>
    <property type="molecule type" value="Genomic_DNA"/>
</dbReference>
<sequence>MERFAKTVTFLWLFHAYDSSHDALLGGYAGTGAALIDARHVVVCLNPAGSLYSSTKALKHLTVAHTAHEVELRRMGETIE</sequence>
<protein>
    <submittedName>
        <fullName evidence="1">Uncharacterized protein</fullName>
    </submittedName>
</protein>
<keyword evidence="2" id="KW-1185">Reference proteome</keyword>
<gene>
    <name evidence="1" type="ORF">T9R20_14040</name>
</gene>
<proteinExistence type="predicted"/>
<name>A0ABZ0V990_9MICO</name>